<evidence type="ECO:0000256" key="2">
    <source>
        <dbReference type="ARBA" id="ARBA00022723"/>
    </source>
</evidence>
<dbReference type="InterPro" id="IPR050954">
    <property type="entry name" value="ET_IronSulfur_Cluster-Binding"/>
</dbReference>
<keyword evidence="4" id="KW-0411">Iron-sulfur</keyword>
<name>A0A6L7IUP2_9ACTN</name>
<feature type="domain" description="4Fe-4S ferredoxin-type" evidence="5">
    <location>
        <begin position="3"/>
        <end position="33"/>
    </location>
</feature>
<evidence type="ECO:0000256" key="3">
    <source>
        <dbReference type="ARBA" id="ARBA00023004"/>
    </source>
</evidence>
<evidence type="ECO:0000256" key="1">
    <source>
        <dbReference type="ARBA" id="ARBA00022485"/>
    </source>
</evidence>
<dbReference type="Proteomes" id="UP000478463">
    <property type="component" value="Chromosome"/>
</dbReference>
<reference evidence="6 7" key="1">
    <citation type="submission" date="2020-10" db="EMBL/GenBank/DDBJ databases">
        <title>Eggerthella sp. nov., isolated from human feces.</title>
        <authorList>
            <person name="Yajun G."/>
        </authorList>
    </citation>
    <scope>NUCLEOTIDE SEQUENCE [LARGE SCALE GENOMIC DNA]</scope>
    <source>
        <strain evidence="6 7">HF-1101</strain>
    </source>
</reference>
<dbReference type="PROSITE" id="PS00198">
    <property type="entry name" value="4FE4S_FER_1"/>
    <property type="match status" value="1"/>
</dbReference>
<gene>
    <name evidence="6" type="ORF">GS424_005300</name>
</gene>
<organism evidence="6 7">
    <name type="scientific">Eggerthella guodeyinii</name>
    <dbReference type="NCBI Taxonomy" id="2690837"/>
    <lineage>
        <taxon>Bacteria</taxon>
        <taxon>Bacillati</taxon>
        <taxon>Actinomycetota</taxon>
        <taxon>Coriobacteriia</taxon>
        <taxon>Eggerthellales</taxon>
        <taxon>Eggerthellaceae</taxon>
        <taxon>Eggerthella</taxon>
    </lineage>
</organism>
<dbReference type="PROSITE" id="PS51379">
    <property type="entry name" value="4FE4S_FER_2"/>
    <property type="match status" value="3"/>
</dbReference>
<dbReference type="InterPro" id="IPR017900">
    <property type="entry name" value="4Fe4S_Fe_S_CS"/>
</dbReference>
<evidence type="ECO:0000313" key="7">
    <source>
        <dbReference type="Proteomes" id="UP000478463"/>
    </source>
</evidence>
<dbReference type="CDD" id="cd10551">
    <property type="entry name" value="PsrB"/>
    <property type="match status" value="1"/>
</dbReference>
<sequence>MARTLVINLDRCSGCESCVTTCKYENGLPLGEYYGRVVPVESGTFPNTEQYWLPVQCQQCENPQCIAVCPTGAAYRDKTTGVVLVDGGKCIGCQYCVYACPWGVRSFSKEHGVAQKCTLCSQLTGDGSDDPVCVHNCPCGARFFGDTNDPESPASQELARYGEDCIHTLSDPKDSKPTCTYILSPGIASWKEVN</sequence>
<dbReference type="InterPro" id="IPR017896">
    <property type="entry name" value="4Fe4S_Fe-S-bd"/>
</dbReference>
<dbReference type="GO" id="GO:0046872">
    <property type="term" value="F:metal ion binding"/>
    <property type="evidence" value="ECO:0007669"/>
    <property type="project" value="UniProtKB-KW"/>
</dbReference>
<keyword evidence="1" id="KW-0004">4Fe-4S</keyword>
<keyword evidence="3" id="KW-0408">Iron</keyword>
<dbReference type="PANTHER" id="PTHR43177">
    <property type="entry name" value="PROTEIN NRFC"/>
    <property type="match status" value="1"/>
</dbReference>
<proteinExistence type="predicted"/>
<protein>
    <submittedName>
        <fullName evidence="6">4Fe-4S dicluster domain-containing protein</fullName>
    </submittedName>
</protein>
<dbReference type="GO" id="GO:0051539">
    <property type="term" value="F:4 iron, 4 sulfur cluster binding"/>
    <property type="evidence" value="ECO:0007669"/>
    <property type="project" value="UniProtKB-KW"/>
</dbReference>
<dbReference type="AlphaFoldDB" id="A0A6L7IUP2"/>
<dbReference type="Gene3D" id="3.30.70.20">
    <property type="match status" value="2"/>
</dbReference>
<evidence type="ECO:0000313" key="6">
    <source>
        <dbReference type="EMBL" id="QOS69263.1"/>
    </source>
</evidence>
<keyword evidence="2" id="KW-0479">Metal-binding</keyword>
<feature type="domain" description="4Fe-4S ferredoxin-type" evidence="5">
    <location>
        <begin position="81"/>
        <end position="110"/>
    </location>
</feature>
<feature type="domain" description="4Fe-4S ferredoxin-type" evidence="5">
    <location>
        <begin position="48"/>
        <end position="79"/>
    </location>
</feature>
<evidence type="ECO:0000256" key="4">
    <source>
        <dbReference type="ARBA" id="ARBA00023014"/>
    </source>
</evidence>
<dbReference type="KEGG" id="egd:GS424_005300"/>
<dbReference type="Pfam" id="PF13247">
    <property type="entry name" value="Fer4_11"/>
    <property type="match status" value="1"/>
</dbReference>
<accession>A0A6L7IUP2</accession>
<dbReference type="RefSeq" id="WP_160943107.1">
    <property type="nucleotide sequence ID" value="NZ_CP063310.1"/>
</dbReference>
<dbReference type="EMBL" id="CP063310">
    <property type="protein sequence ID" value="QOS69263.1"/>
    <property type="molecule type" value="Genomic_DNA"/>
</dbReference>
<dbReference type="PANTHER" id="PTHR43177:SF3">
    <property type="entry name" value="PROTEIN NRFC HOMOLOG"/>
    <property type="match status" value="1"/>
</dbReference>
<dbReference type="SUPFAM" id="SSF54862">
    <property type="entry name" value="4Fe-4S ferredoxins"/>
    <property type="match status" value="1"/>
</dbReference>
<evidence type="ECO:0000259" key="5">
    <source>
        <dbReference type="PROSITE" id="PS51379"/>
    </source>
</evidence>